<evidence type="ECO:0000256" key="2">
    <source>
        <dbReference type="SAM" id="MobiDB-lite"/>
    </source>
</evidence>
<evidence type="ECO:0000256" key="1">
    <source>
        <dbReference type="SAM" id="Coils"/>
    </source>
</evidence>
<feature type="coiled-coil region" evidence="1">
    <location>
        <begin position="904"/>
        <end position="952"/>
    </location>
</feature>
<gene>
    <name evidence="4" type="ORF">NE237_008724</name>
</gene>
<reference evidence="4" key="1">
    <citation type="journal article" date="2023" name="Plant J.">
        <title>The genome of the king protea, Protea cynaroides.</title>
        <authorList>
            <person name="Chang J."/>
            <person name="Duong T.A."/>
            <person name="Schoeman C."/>
            <person name="Ma X."/>
            <person name="Roodt D."/>
            <person name="Barker N."/>
            <person name="Li Z."/>
            <person name="Van de Peer Y."/>
            <person name="Mizrachi E."/>
        </authorList>
    </citation>
    <scope>NUCLEOTIDE SEQUENCE</scope>
    <source>
        <tissue evidence="4">Young leaves</tissue>
    </source>
</reference>
<feature type="region of interest" description="Disordered" evidence="2">
    <location>
        <begin position="145"/>
        <end position="230"/>
    </location>
</feature>
<dbReference type="Pfam" id="PF10358">
    <property type="entry name" value="NT-C2"/>
    <property type="match status" value="1"/>
</dbReference>
<dbReference type="InterPro" id="IPR019448">
    <property type="entry name" value="NT-C2"/>
</dbReference>
<dbReference type="SUPFAM" id="SSF57997">
    <property type="entry name" value="Tropomyosin"/>
    <property type="match status" value="1"/>
</dbReference>
<feature type="compositionally biased region" description="Polar residues" evidence="2">
    <location>
        <begin position="258"/>
        <end position="299"/>
    </location>
</feature>
<feature type="region of interest" description="Disordered" evidence="2">
    <location>
        <begin position="1481"/>
        <end position="1501"/>
    </location>
</feature>
<keyword evidence="5" id="KW-1185">Reference proteome</keyword>
<feature type="compositionally biased region" description="Basic and acidic residues" evidence="2">
    <location>
        <begin position="1481"/>
        <end position="1495"/>
    </location>
</feature>
<feature type="coiled-coil region" evidence="1">
    <location>
        <begin position="1164"/>
        <end position="1268"/>
    </location>
</feature>
<feature type="compositionally biased region" description="Basic and acidic residues" evidence="2">
    <location>
        <begin position="145"/>
        <end position="159"/>
    </location>
</feature>
<name>A0A9Q0KWK8_9MAGN</name>
<feature type="domain" description="C2 NT-type" evidence="3">
    <location>
        <begin position="5"/>
        <end position="140"/>
    </location>
</feature>
<sequence length="1674" mass="191120">MFRSHRHRAEKRDRIDFKFSNFQALQVPKGWDKLFVSIVSVETGKTIAKSSKASVRNGNCQWTESISESIQLSQDDASKDLEECPFKFVVAMGSARSGVLGEVTVNLTGYINSRAASPALFPLKKCNHGTILQVKIQCLTPRARVRDEQRKETNSHPEDLNADYDDMDKKSDGSDYAFSQSFGSSSSNNLGSTSHPGDLASRDPSFSASGSHHSSDSADGSIGGTNFSPRNNLTADAYNLIGRQDSNGSYSIDDHSQSNHASFNSKVTSSGSNLKNQRPELWQNSSPVHATPSLRNAGSSKDVEAAEDTVKELRSEARMWERNARKLMQDLDILKKEFSDQSMHQADLDMELSAAHAERDGLKQEIEQLKVLLEETMVKQTASENSKFQSKGMSRIQKELEDEIQFHQESNADLTLRLKKTQESNIELLSILQELEETIEKQRLEIDNLSPQKSKLNDLENCSQDNEDSEELISNMEGSNVGVTPESQDKEGAEDKLKLVLQLKELQESHKSLQTSVELLEKVVEDKNQEIEVERSLKNQMLFNTEAKWRHELSAKEEQILNLEARLSDSLNVQCSEDIGFVNVNGSNLDLLKEIEVLRAKVQELEGDCNELTDENLELVLKLKESKKDQTGGTLFHSFPSEDNVSANASESEVSDVRSQMFKLEEGMNKEMGNVGVATEHLQLQLLDFQKKCNDLEFQLQTFKDKACELDSELQNSQEKVEKQEMTIAALQRQLISFQAVELDREDQLTVPSTTIFESNGEIEMPKIFSELFEQLQLALAYVQEPWYNFDLVNTECENVLNNSEELNVITQKDQAELVLNNFVKLNKLLEAEISKFEEVIHHNEAERKEIGGKVTGALKKLDIYDSKENTLHHSIQEIEHFSMEPEAKVSGLNKEPIAKRSEIRELEAGLSLKEEELEVLRCSKSELESQVSNLQKEKGHLEENMEALLRESSITSKCLDDARNNLMVLSSSLDSHVSANKILERKLLELESGKCELELHLSELEEENIQLSERISGLEAQLRYFTDERESIRLELENSKAFSLSLKDEIGRLGVEMEAQKLDLKQKLQDMQKRWSEAHEECEYLKRANPKLQSTAENLIEECSSLQELNRELRKQKMELHERCTLLETDLRESQERFSVSFKKVQVLEKALSSMQMDIASKEKFLMSELDALLRENKEHEEKLMEESLLNQMYLEKEIETENLQREIAHLTEQISATHDERERKGSDAVFEVSSLRVDKAKLENVLQEVQLRIKSTENELDTLRAESGAKVQTLIFELAASKQNQELLMADNEKLIRSLEDAKASEDKLKNNVNMLERKLSASEYERQQVVEEITTLKAQLQKIAHLQEEVLALKSSLNETKFEKEKLEASLQVLSEDCEELKAERVLFLEKISSIHNAVSELEDCRCAKVALEEKLLRLEGDLTAREALCAHDAELKNELSRIKRGNSQFQRKIQLLEEEKEEYMKKAQTFEEELKLKKEEKHGQSESRNKDLSGAFPTRGELDLLKDEMENNAQHQEIWTPSLKTSPMQELPEGQQNLNAYQYGREDDSFCHGQSGSPRIIGVDLLSKIQLLENELTEALEANEMYKVQLRRLLSEEQNGHSDNPKQLTAEIEILKREGYEEKASLLEAELKEIRERYFHMSLRYAEVEAKREELVSELKTVKNGRRWFS</sequence>
<feature type="region of interest" description="Disordered" evidence="2">
    <location>
        <begin position="455"/>
        <end position="492"/>
    </location>
</feature>
<comment type="caution">
    <text evidence="4">The sequence shown here is derived from an EMBL/GenBank/DDBJ whole genome shotgun (WGS) entry which is preliminary data.</text>
</comment>
<feature type="compositionally biased region" description="Low complexity" evidence="2">
    <location>
        <begin position="178"/>
        <end position="194"/>
    </location>
</feature>
<accession>A0A9Q0KWK8</accession>
<evidence type="ECO:0000259" key="3">
    <source>
        <dbReference type="PROSITE" id="PS51840"/>
    </source>
</evidence>
<keyword evidence="1" id="KW-0175">Coiled coil</keyword>
<protein>
    <recommendedName>
        <fullName evidence="3">C2 NT-type domain-containing protein</fullName>
    </recommendedName>
</protein>
<feature type="coiled-coil region" evidence="1">
    <location>
        <begin position="1573"/>
        <end position="1669"/>
    </location>
</feature>
<feature type="compositionally biased region" description="Polar residues" evidence="2">
    <location>
        <begin position="476"/>
        <end position="486"/>
    </location>
</feature>
<feature type="compositionally biased region" description="Low complexity" evidence="2">
    <location>
        <begin position="207"/>
        <end position="220"/>
    </location>
</feature>
<feature type="coiled-coil region" evidence="1">
    <location>
        <begin position="1055"/>
        <end position="1138"/>
    </location>
</feature>
<feature type="compositionally biased region" description="Polar residues" evidence="2">
    <location>
        <begin position="455"/>
        <end position="464"/>
    </location>
</feature>
<dbReference type="OrthoDB" id="658575at2759"/>
<proteinExistence type="predicted"/>
<dbReference type="PANTHER" id="PTHR47270:SF3">
    <property type="entry name" value="HYPOTETICAL PROTEIN"/>
    <property type="match status" value="1"/>
</dbReference>
<organism evidence="4 5">
    <name type="scientific">Protea cynaroides</name>
    <dbReference type="NCBI Taxonomy" id="273540"/>
    <lineage>
        <taxon>Eukaryota</taxon>
        <taxon>Viridiplantae</taxon>
        <taxon>Streptophyta</taxon>
        <taxon>Embryophyta</taxon>
        <taxon>Tracheophyta</taxon>
        <taxon>Spermatophyta</taxon>
        <taxon>Magnoliopsida</taxon>
        <taxon>Proteales</taxon>
        <taxon>Proteaceae</taxon>
        <taxon>Protea</taxon>
    </lineage>
</organism>
<dbReference type="PROSITE" id="PS51840">
    <property type="entry name" value="C2_NT"/>
    <property type="match status" value="1"/>
</dbReference>
<evidence type="ECO:0000313" key="5">
    <source>
        <dbReference type="Proteomes" id="UP001141806"/>
    </source>
</evidence>
<feature type="region of interest" description="Disordered" evidence="2">
    <location>
        <begin position="249"/>
        <end position="306"/>
    </location>
</feature>
<dbReference type="PANTHER" id="PTHR47270">
    <property type="entry name" value="PROTEIN MLP1-LIKE"/>
    <property type="match status" value="1"/>
</dbReference>
<dbReference type="Proteomes" id="UP001141806">
    <property type="component" value="Unassembled WGS sequence"/>
</dbReference>
<dbReference type="EMBL" id="JAMYWD010000002">
    <property type="protein sequence ID" value="KAJ4977944.1"/>
    <property type="molecule type" value="Genomic_DNA"/>
</dbReference>
<evidence type="ECO:0000313" key="4">
    <source>
        <dbReference type="EMBL" id="KAJ4977944.1"/>
    </source>
</evidence>
<feature type="coiled-coil region" evidence="1">
    <location>
        <begin position="503"/>
        <end position="629"/>
    </location>
</feature>